<evidence type="ECO:0000256" key="9">
    <source>
        <dbReference type="ARBA" id="ARBA00022801"/>
    </source>
</evidence>
<reference evidence="24" key="1">
    <citation type="submission" date="2021-01" db="EMBL/GenBank/DDBJ databases">
        <authorList>
            <person name="Corre E."/>
            <person name="Pelletier E."/>
            <person name="Niang G."/>
            <person name="Scheremetjew M."/>
            <person name="Finn R."/>
            <person name="Kale V."/>
            <person name="Holt S."/>
            <person name="Cochrane G."/>
            <person name="Meng A."/>
            <person name="Brown T."/>
            <person name="Cohen L."/>
        </authorList>
    </citation>
    <scope>NUCLEOTIDE SEQUENCE</scope>
    <source>
        <strain evidence="24">308</strain>
    </source>
</reference>
<accession>A0A7S1FZA7</accession>
<feature type="domain" description="DNA2/NAM7 helicase-like C-terminal" evidence="23">
    <location>
        <begin position="1307"/>
        <end position="1553"/>
    </location>
</feature>
<evidence type="ECO:0000256" key="13">
    <source>
        <dbReference type="ARBA" id="ARBA00023014"/>
    </source>
</evidence>
<evidence type="ECO:0000256" key="20">
    <source>
        <dbReference type="SAM" id="MobiDB-lite"/>
    </source>
</evidence>
<dbReference type="EC" id="3.1.-.-" evidence="19"/>
<keyword evidence="15 19" id="KW-0234">DNA repair</keyword>
<feature type="compositionally biased region" description="Basic and acidic residues" evidence="20">
    <location>
        <begin position="99"/>
        <end position="118"/>
    </location>
</feature>
<keyword evidence="3 19" id="KW-0004">4Fe-4S</keyword>
<gene>
    <name evidence="24" type="ORF">CHYS00102_LOCUS25059</name>
</gene>
<feature type="region of interest" description="Disordered" evidence="20">
    <location>
        <begin position="59"/>
        <end position="266"/>
    </location>
</feature>
<feature type="compositionally biased region" description="Low complexity" evidence="20">
    <location>
        <begin position="244"/>
        <end position="265"/>
    </location>
</feature>
<evidence type="ECO:0000256" key="2">
    <source>
        <dbReference type="ARBA" id="ARBA00007913"/>
    </source>
</evidence>
<evidence type="ECO:0000256" key="8">
    <source>
        <dbReference type="ARBA" id="ARBA00022763"/>
    </source>
</evidence>
<evidence type="ECO:0000259" key="21">
    <source>
        <dbReference type="Pfam" id="PF08696"/>
    </source>
</evidence>
<evidence type="ECO:0000259" key="23">
    <source>
        <dbReference type="Pfam" id="PF13087"/>
    </source>
</evidence>
<dbReference type="Pfam" id="PF13086">
    <property type="entry name" value="AAA_11"/>
    <property type="match status" value="2"/>
</dbReference>
<dbReference type="Gene3D" id="3.90.320.10">
    <property type="match status" value="1"/>
</dbReference>
<dbReference type="GO" id="GO:0017116">
    <property type="term" value="F:single-stranded DNA helicase activity"/>
    <property type="evidence" value="ECO:0007669"/>
    <property type="project" value="UniProtKB-UniRule"/>
</dbReference>
<dbReference type="Pfam" id="PF13087">
    <property type="entry name" value="AAA_12"/>
    <property type="match status" value="1"/>
</dbReference>
<keyword evidence="7 19" id="KW-0547">Nucleotide-binding</keyword>
<dbReference type="GO" id="GO:0003677">
    <property type="term" value="F:DNA binding"/>
    <property type="evidence" value="ECO:0007669"/>
    <property type="project" value="UniProtKB-UniRule"/>
</dbReference>
<dbReference type="GO" id="GO:0005694">
    <property type="term" value="C:chromosome"/>
    <property type="evidence" value="ECO:0007669"/>
    <property type="project" value="UniProtKB-SubCell"/>
</dbReference>
<feature type="compositionally biased region" description="Acidic residues" evidence="20">
    <location>
        <begin position="791"/>
        <end position="803"/>
    </location>
</feature>
<dbReference type="GO" id="GO:0051539">
    <property type="term" value="F:4 iron, 4 sulfur cluster binding"/>
    <property type="evidence" value="ECO:0007669"/>
    <property type="project" value="UniProtKB-UniRule"/>
</dbReference>
<evidence type="ECO:0000256" key="5">
    <source>
        <dbReference type="ARBA" id="ARBA00022722"/>
    </source>
</evidence>
<dbReference type="PANTHER" id="PTHR10887:SF433">
    <property type="entry name" value="DNA REPLICATION ATP-DEPENDENT HELICASE_NUCLEASE DNA2"/>
    <property type="match status" value="1"/>
</dbReference>
<protein>
    <recommendedName>
        <fullName evidence="19">DNA replication ATP-dependent helicase/nuclease</fullName>
        <ecNumber evidence="19">3.1.-.-</ecNumber>
        <ecNumber evidence="19">3.6.4.12</ecNumber>
    </recommendedName>
</protein>
<name>A0A7S1FZA7_9STRA</name>
<feature type="domain" description="DNA2/NAM7 helicase helicase" evidence="22">
    <location>
        <begin position="1116"/>
        <end position="1197"/>
    </location>
</feature>
<evidence type="ECO:0000256" key="4">
    <source>
        <dbReference type="ARBA" id="ARBA00022705"/>
    </source>
</evidence>
<dbReference type="InterPro" id="IPR011604">
    <property type="entry name" value="PDDEXK-like_dom_sf"/>
</dbReference>
<dbReference type="GO" id="GO:0006281">
    <property type="term" value="P:DNA repair"/>
    <property type="evidence" value="ECO:0007669"/>
    <property type="project" value="UniProtKB-KW"/>
</dbReference>
<evidence type="ECO:0000256" key="11">
    <source>
        <dbReference type="ARBA" id="ARBA00022840"/>
    </source>
</evidence>
<dbReference type="GO" id="GO:0017108">
    <property type="term" value="F:5'-flap endonuclease activity"/>
    <property type="evidence" value="ECO:0007669"/>
    <property type="project" value="UniProtKB-UniRule"/>
</dbReference>
<feature type="domain" description="DNA replication factor Dna2 N-terminal" evidence="21">
    <location>
        <begin position="461"/>
        <end position="660"/>
    </location>
</feature>
<dbReference type="InterPro" id="IPR047187">
    <property type="entry name" value="SF1_C_Upf1"/>
</dbReference>
<dbReference type="InterPro" id="IPR041677">
    <property type="entry name" value="DNA2/NAM7_AAA_11"/>
</dbReference>
<keyword evidence="19" id="KW-0158">Chromosome</keyword>
<keyword evidence="5 19" id="KW-0540">Nuclease</keyword>
<keyword evidence="14 19" id="KW-0238">DNA-binding</keyword>
<evidence type="ECO:0000256" key="14">
    <source>
        <dbReference type="ARBA" id="ARBA00023125"/>
    </source>
</evidence>
<dbReference type="GO" id="GO:0046872">
    <property type="term" value="F:metal ion binding"/>
    <property type="evidence" value="ECO:0007669"/>
    <property type="project" value="UniProtKB-UniRule"/>
</dbReference>
<evidence type="ECO:0000256" key="16">
    <source>
        <dbReference type="ARBA" id="ARBA00023242"/>
    </source>
</evidence>
<evidence type="ECO:0000256" key="19">
    <source>
        <dbReference type="RuleBase" id="RU367041"/>
    </source>
</evidence>
<dbReference type="GO" id="GO:0005524">
    <property type="term" value="F:ATP binding"/>
    <property type="evidence" value="ECO:0007669"/>
    <property type="project" value="UniProtKB-UniRule"/>
</dbReference>
<dbReference type="SUPFAM" id="SSF52540">
    <property type="entry name" value="P-loop containing nucleoside triphosphate hydrolases"/>
    <property type="match status" value="1"/>
</dbReference>
<keyword evidence="9 19" id="KW-0378">Hydrolase</keyword>
<dbReference type="GO" id="GO:0005737">
    <property type="term" value="C:cytoplasm"/>
    <property type="evidence" value="ECO:0007669"/>
    <property type="project" value="TreeGrafter"/>
</dbReference>
<proteinExistence type="inferred from homology"/>
<evidence type="ECO:0000256" key="10">
    <source>
        <dbReference type="ARBA" id="ARBA00022806"/>
    </source>
</evidence>
<dbReference type="EC" id="3.6.4.12" evidence="19"/>
<keyword evidence="13 19" id="KW-0411">Iron-sulfur</keyword>
<dbReference type="InterPro" id="IPR045055">
    <property type="entry name" value="DNA2/NAM7-like"/>
</dbReference>
<dbReference type="InterPro" id="IPR014808">
    <property type="entry name" value="DNA_replication_fac_Dna2_N"/>
</dbReference>
<dbReference type="Gene3D" id="3.40.50.300">
    <property type="entry name" value="P-loop containing nucleotide triphosphate hydrolases"/>
    <property type="match status" value="3"/>
</dbReference>
<feature type="region of interest" description="Disordered" evidence="20">
    <location>
        <begin position="330"/>
        <end position="361"/>
    </location>
</feature>
<comment type="catalytic activity">
    <reaction evidence="18 19">
        <text>ATP + H2O = ADP + phosphate + H(+)</text>
        <dbReference type="Rhea" id="RHEA:13065"/>
        <dbReference type="ChEBI" id="CHEBI:15377"/>
        <dbReference type="ChEBI" id="CHEBI:15378"/>
        <dbReference type="ChEBI" id="CHEBI:30616"/>
        <dbReference type="ChEBI" id="CHEBI:43474"/>
        <dbReference type="ChEBI" id="CHEBI:456216"/>
        <dbReference type="EC" id="3.6.4.12"/>
    </reaction>
</comment>
<keyword evidence="4 19" id="KW-0235">DNA replication</keyword>
<keyword evidence="6 19" id="KW-0479">Metal-binding</keyword>
<organism evidence="24">
    <name type="scientific">Corethron hystrix</name>
    <dbReference type="NCBI Taxonomy" id="216773"/>
    <lineage>
        <taxon>Eukaryota</taxon>
        <taxon>Sar</taxon>
        <taxon>Stramenopiles</taxon>
        <taxon>Ochrophyta</taxon>
        <taxon>Bacillariophyta</taxon>
        <taxon>Coscinodiscophyceae</taxon>
        <taxon>Corethrophycidae</taxon>
        <taxon>Corethrales</taxon>
        <taxon>Corethraceae</taxon>
        <taxon>Corethron</taxon>
    </lineage>
</organism>
<dbReference type="InterPro" id="IPR041679">
    <property type="entry name" value="DNA2/NAM7-like_C"/>
</dbReference>
<dbReference type="Pfam" id="PF08696">
    <property type="entry name" value="Dna2"/>
    <property type="match status" value="1"/>
</dbReference>
<keyword evidence="17 19" id="KW-0511">Multifunctional enzyme</keyword>
<comment type="similarity">
    <text evidence="2 19">Belongs to the DNA2/NAM7 helicase family.</text>
</comment>
<dbReference type="CDD" id="cd18808">
    <property type="entry name" value="SF1_C_Upf1"/>
    <property type="match status" value="1"/>
</dbReference>
<dbReference type="GO" id="GO:0005634">
    <property type="term" value="C:nucleus"/>
    <property type="evidence" value="ECO:0007669"/>
    <property type="project" value="UniProtKB-SubCell"/>
</dbReference>
<evidence type="ECO:0000256" key="7">
    <source>
        <dbReference type="ARBA" id="ARBA00022741"/>
    </source>
</evidence>
<evidence type="ECO:0000259" key="22">
    <source>
        <dbReference type="Pfam" id="PF13086"/>
    </source>
</evidence>
<feature type="region of interest" description="Disordered" evidence="20">
    <location>
        <begin position="785"/>
        <end position="807"/>
    </location>
</feature>
<dbReference type="EMBL" id="HBFR01034322">
    <property type="protein sequence ID" value="CAD8897845.1"/>
    <property type="molecule type" value="Transcribed_RNA"/>
</dbReference>
<evidence type="ECO:0000256" key="17">
    <source>
        <dbReference type="ARBA" id="ARBA00023268"/>
    </source>
</evidence>
<comment type="subcellular location">
    <subcellularLocation>
        <location evidence="19">Nucleus</location>
    </subcellularLocation>
    <subcellularLocation>
        <location evidence="19">Chromosome</location>
    </subcellularLocation>
</comment>
<evidence type="ECO:0000256" key="12">
    <source>
        <dbReference type="ARBA" id="ARBA00023004"/>
    </source>
</evidence>
<evidence type="ECO:0000256" key="15">
    <source>
        <dbReference type="ARBA" id="ARBA00023204"/>
    </source>
</evidence>
<evidence type="ECO:0000256" key="1">
    <source>
        <dbReference type="ARBA" id="ARBA00001966"/>
    </source>
</evidence>
<evidence type="ECO:0000313" key="24">
    <source>
        <dbReference type="EMBL" id="CAD8897845.1"/>
    </source>
</evidence>
<dbReference type="PANTHER" id="PTHR10887">
    <property type="entry name" value="DNA2/NAM7 HELICASE FAMILY"/>
    <property type="match status" value="1"/>
</dbReference>
<keyword evidence="12 19" id="KW-0408">Iron</keyword>
<evidence type="ECO:0000256" key="3">
    <source>
        <dbReference type="ARBA" id="ARBA00022485"/>
    </source>
</evidence>
<sequence>MSIRNGLLRRHAALRRQRLLAGGDIGSAPGGEKRRWPRTGVTRLNLEYSDSRTVSSYSLRGVAPKTVTSSMPTPGRDDGISPPRGHVSERSDAFTSLIHKIERDLQDRKRKRESDRGGGRQQDTVVSAVASLPDRVVPKGPIRNDVPETDRRGHLPKKTNDVLPPKIIERVQKKRPAPFPTPRSSPTQLKGHGPKTPIKTSPRTIPHSAKFSDRDQFPPPLFPQKLRSKQIPDSGRKRHDHSHVSFSSSSHAMPPAPVPTAAVQAGNDDDPFGSIEDDAFVSLDLMALTDACGQNCPPSIKVSLKMGHKHEETKAAAVAAVPSMVLSTKENDSMLPSPQPYARTAAKNNGNDNNDEDSFPDVDLDEIDRQIANYQSQQPLTASELTIDMRIPTHNVVNTTVPEDSNSPCDYACYDRYVVVAVEENMSTYTKIVAIRPYDADDLSPSPSQSQPALSCPQPPNRCLHLCGEWFHTILRPGDSVHLTSLSGRWSTSSLPAVLRTDDADDLMLVVNPDLLLSPSNIVAAMSCPRSAVLRRRLGSSVLTSHYAAAGILRHDAVQLCAMRGDLSSIHLVADDVVAAKADMLIGAQLQGGDVRQEIVEMAPQLKRFEDAYLAGNGRMNGVNPAHGSISCEITGTYGVEESATSPELGLTGNVDLTLAVSLAPMPSDKTSLGQKSAVDTLMPLELKTGHTQQADAFHMGQLSLYVAMLRARHGSCRAAVNPRDRRALVSDPSQNGMAPGGILLYLNGKGMVANHVVPSNREIKTLIGLRNNIADLIHAAARPRGVAEGEANDNDDEHDDDSNAQALDVSPATPAYLPDIIDVHTCQRCFVRHECMLYRRAEEAAPSSRPPRPLSQKLGSFYKSSMGNLTDADVRYFNDWDRMLDLEGDGGWKNMLRRKQGGGISGLRWDMEYAAPTANNEETTVSNSKVLLRFELQEDIEAQLFEKGNEIVIGTEGEPARGKGWGGVHVARGRVDDSDGGSLFLLTSRVDAARLWNVVEAHRVRGGQNNISFWAEGYEFPLGTIATLRQNLVDLFLDREEEDDSKDGNVGARNVRLAIERRRRRRRRLRKFVVQLERPAFDLERTSSMFDGTHGNSIRVEGCDLDDLAMEFYSLNSDQQEAVKKVISAKDYALVQGLPGTGKSLLLTFLARLLVARGERVLITSYTHTAVDNLMLKLKEAGVGKDGRLLRIGYRGACHADIRDLLPPGPETDDGHESPAAVAVVNALRARVDHARIFGVSALTVVKSPLLVRQHFDVVIVDEAGQMNQLACAGVLMTADLFVLAGDHMQLPPLTISLAAEKAGFDCSMLKRLAEARPECISPLTLQYRMHQDICSLCNELVYNGMLKCADDNVKNTNLNLPYYPGKVLQPLSSGVNIPFHWLRHAINPYRPVVFVNTDGIKLEKSPEPCHAVSHTHTCLHDATCSSSSFQPLEREQRTKTANGRRINETEATLVATVVQAFSNCGLNSRNMAIICPYRSQLSLMGARSDLSSLSGLEMCTVDRFQGRDREVIIIPFVRSNAGGKVGSLLKDFRRINVAFSRAKKKLVLIGSFQTLYKGSDILRPILDYIEQKKWVLDLQANSHSIYEN</sequence>
<evidence type="ECO:0000256" key="6">
    <source>
        <dbReference type="ARBA" id="ARBA00022723"/>
    </source>
</evidence>
<keyword evidence="8 19" id="KW-0227">DNA damage</keyword>
<feature type="domain" description="DNA2/NAM7 helicase helicase" evidence="22">
    <location>
        <begin position="1242"/>
        <end position="1298"/>
    </location>
</feature>
<keyword evidence="11 19" id="KW-0067">ATP-binding</keyword>
<keyword evidence="10 19" id="KW-0347">Helicase</keyword>
<comment type="cofactor">
    <cofactor evidence="1">
        <name>[4Fe-4S] cluster</name>
        <dbReference type="ChEBI" id="CHEBI:49883"/>
    </cofactor>
</comment>
<keyword evidence="16 19" id="KW-0539">Nucleus</keyword>
<dbReference type="InterPro" id="IPR027417">
    <property type="entry name" value="P-loop_NTPase"/>
</dbReference>
<dbReference type="GO" id="GO:0033567">
    <property type="term" value="P:DNA replication, Okazaki fragment processing"/>
    <property type="evidence" value="ECO:0007669"/>
    <property type="project" value="UniProtKB-UniRule"/>
</dbReference>
<evidence type="ECO:0000256" key="18">
    <source>
        <dbReference type="ARBA" id="ARBA00047995"/>
    </source>
</evidence>
<comment type="function">
    <text evidence="19">Key enzyme involved in DNA replication and DNA repair. Involved in Okazaki fragments processing by cleaving long flaps that escape FEN1: flaps that are longer than 27 nucleotides are coated by replication protein A complex (RPA), leading to recruit DNA2 which cleaves the flap until it is too short to bind RPA and becomes a substrate for FEN1. Also involved in 5'-end resection of DNA during double-strand break (DSB) repair by mediating the cleavage of 5'-ssDNA.</text>
</comment>
<dbReference type="GO" id="GO:0071932">
    <property type="term" value="P:replication fork reversal"/>
    <property type="evidence" value="ECO:0007669"/>
    <property type="project" value="TreeGrafter"/>
</dbReference>